<proteinExistence type="predicted"/>
<dbReference type="EMBL" id="JAHWBK010000001">
    <property type="protein sequence ID" value="MCV0322851.1"/>
    <property type="molecule type" value="Genomic_DNA"/>
</dbReference>
<evidence type="ECO:0000313" key="2">
    <source>
        <dbReference type="Proteomes" id="UP001208054"/>
    </source>
</evidence>
<comment type="caution">
    <text evidence="1">The sequence shown here is derived from an EMBL/GenBank/DDBJ whole genome shotgun (WGS) entry which is preliminary data.</text>
</comment>
<dbReference type="PANTHER" id="PTHR41287:SF1">
    <property type="entry name" value="PROTEIN YMFN"/>
    <property type="match status" value="1"/>
</dbReference>
<organism evidence="1 2">
    <name type="scientific">Stenotrophomonas riyadhensis</name>
    <dbReference type="NCBI Taxonomy" id="2859893"/>
    <lineage>
        <taxon>Bacteria</taxon>
        <taxon>Pseudomonadati</taxon>
        <taxon>Pseudomonadota</taxon>
        <taxon>Gammaproteobacteria</taxon>
        <taxon>Lysobacterales</taxon>
        <taxon>Lysobacteraceae</taxon>
        <taxon>Stenotrophomonas</taxon>
    </lineage>
</organism>
<name>A0ABT2XB36_9GAMM</name>
<accession>A0ABT2XB36</accession>
<dbReference type="RefSeq" id="WP_197611503.1">
    <property type="nucleotide sequence ID" value="NZ_JAHWBK010000001.1"/>
</dbReference>
<sequence length="176" mass="20417">MAQVKTRATSTSNCPTSECPLAVVEGRIVAGPHVRNAFRRHLEDLGGAHKRGLYFDREAADRKIAFFEEVLRLSEGQFEDKPFKLHPSQAFKIDSLFGWSRWTTLAAFRLRCALYRHRHRIGLMVQSNFIESEAFSRKGAGGRWHRLSAKRTAEFPNMFPWPCAPEWPRKKLWIFK</sequence>
<gene>
    <name evidence="1" type="ORF">KYJ44_00855</name>
</gene>
<evidence type="ECO:0000313" key="1">
    <source>
        <dbReference type="EMBL" id="MCV0322851.1"/>
    </source>
</evidence>
<dbReference type="PANTHER" id="PTHR41287">
    <property type="match status" value="1"/>
</dbReference>
<keyword evidence="2" id="KW-1185">Reference proteome</keyword>
<protein>
    <submittedName>
        <fullName evidence="1">Uncharacterized protein</fullName>
    </submittedName>
</protein>
<reference evidence="1 2" key="1">
    <citation type="submission" date="2021-07" db="EMBL/GenBank/DDBJ databases">
        <title>Clinical implication of Pseudomonas aeruginosa: further insight on the antimicrobial resistance.</title>
        <authorList>
            <person name="Macori G."/>
            <person name="Fanning S."/>
            <person name="Alqahtani A."/>
        </authorList>
    </citation>
    <scope>NUCLEOTIDE SEQUENCE [LARGE SCALE GENOMIC DNA]</scope>
    <source>
        <strain evidence="1 2">CFS3442</strain>
    </source>
</reference>
<dbReference type="Proteomes" id="UP001208054">
    <property type="component" value="Unassembled WGS sequence"/>
</dbReference>
<dbReference type="InterPro" id="IPR005021">
    <property type="entry name" value="Terminase_largesu-like"/>
</dbReference>